<dbReference type="InterPro" id="IPR050625">
    <property type="entry name" value="ParA/MinD_ATPase"/>
</dbReference>
<gene>
    <name evidence="2" type="primary">cooC1</name>
    <name evidence="2" type="ORF">SSCH_430010</name>
</gene>
<dbReference type="GO" id="GO:0005829">
    <property type="term" value="C:cytosol"/>
    <property type="evidence" value="ECO:0007669"/>
    <property type="project" value="TreeGrafter"/>
</dbReference>
<evidence type="ECO:0000313" key="2">
    <source>
        <dbReference type="EMBL" id="CEO89270.1"/>
    </source>
</evidence>
<dbReference type="EMBL" id="CDRZ01000240">
    <property type="protein sequence ID" value="CEO89270.1"/>
    <property type="molecule type" value="Genomic_DNA"/>
</dbReference>
<accession>A0A0B7MGT6</accession>
<proteinExistence type="predicted"/>
<dbReference type="InterPro" id="IPR014433">
    <property type="entry name" value="CooC"/>
</dbReference>
<dbReference type="PIRSF" id="PIRSF005647">
    <property type="entry name" value="CooC"/>
    <property type="match status" value="1"/>
</dbReference>
<reference evidence="3" key="1">
    <citation type="submission" date="2015-01" db="EMBL/GenBank/DDBJ databases">
        <authorList>
            <person name="Manzoor Shahid"/>
            <person name="Zubair Saima"/>
        </authorList>
    </citation>
    <scope>NUCLEOTIDE SEQUENCE [LARGE SCALE GENOMIC DNA]</scope>
    <source>
        <strain evidence="3">Sp3</strain>
    </source>
</reference>
<dbReference type="OrthoDB" id="9779073at2"/>
<dbReference type="Proteomes" id="UP000046155">
    <property type="component" value="Unassembled WGS sequence"/>
</dbReference>
<dbReference type="SUPFAM" id="SSF52540">
    <property type="entry name" value="P-loop containing nucleoside triphosphate hydrolases"/>
    <property type="match status" value="1"/>
</dbReference>
<organism evidence="2 3">
    <name type="scientific">Syntrophaceticus schinkii</name>
    <dbReference type="NCBI Taxonomy" id="499207"/>
    <lineage>
        <taxon>Bacteria</taxon>
        <taxon>Bacillati</taxon>
        <taxon>Bacillota</taxon>
        <taxon>Clostridia</taxon>
        <taxon>Thermoanaerobacterales</taxon>
        <taxon>Thermoanaerobacterales Family III. Incertae Sedis</taxon>
        <taxon>Syntrophaceticus</taxon>
    </lineage>
</organism>
<dbReference type="GO" id="GO:0016887">
    <property type="term" value="F:ATP hydrolysis activity"/>
    <property type="evidence" value="ECO:0007669"/>
    <property type="project" value="TreeGrafter"/>
</dbReference>
<dbReference type="InterPro" id="IPR002586">
    <property type="entry name" value="CobQ/CobB/MinD/ParA_Nub-bd_dom"/>
</dbReference>
<dbReference type="PANTHER" id="PTHR43384">
    <property type="entry name" value="SEPTUM SITE-DETERMINING PROTEIN MIND HOMOLOG, CHLOROPLASTIC-RELATED"/>
    <property type="match status" value="1"/>
</dbReference>
<protein>
    <submittedName>
        <fullName evidence="2">Carbon monoxide dehydrogenase accessory protein CooC</fullName>
    </submittedName>
</protein>
<keyword evidence="3" id="KW-1185">Reference proteome</keyword>
<dbReference type="RefSeq" id="WP_044665272.1">
    <property type="nucleotide sequence ID" value="NZ_CDRZ01000240.1"/>
</dbReference>
<sequence>MAKHIALAGKGGTGKTTVASLIIKNLVAGNKGRVLAVDADPNATLHEALGMELTCTLSDIVETVKEQKSADDSDREGYIKTKFTEEALIRSDGYDLLVMGPSRQAGCYCFPNAVLKNCIIQLENDYDYMVIDNEAGLEHISRGTIQDVDTMLVISDGSVKGVRAAGRIYELAKSLAFDIGEAYLIITKINDTALLQKEIEATGLELLGIIPYDTQLTEYDLYGKPLLDLPEDSPAVKAVREICDKIFV</sequence>
<dbReference type="GO" id="GO:0051782">
    <property type="term" value="P:negative regulation of cell division"/>
    <property type="evidence" value="ECO:0007669"/>
    <property type="project" value="TreeGrafter"/>
</dbReference>
<feature type="domain" description="CobQ/CobB/MinD/ParA nucleotide binding" evidence="1">
    <location>
        <begin position="7"/>
        <end position="226"/>
    </location>
</feature>
<dbReference type="GO" id="GO:0009898">
    <property type="term" value="C:cytoplasmic side of plasma membrane"/>
    <property type="evidence" value="ECO:0007669"/>
    <property type="project" value="TreeGrafter"/>
</dbReference>
<name>A0A0B7MGT6_9FIRM</name>
<evidence type="ECO:0000313" key="3">
    <source>
        <dbReference type="Proteomes" id="UP000046155"/>
    </source>
</evidence>
<evidence type="ECO:0000259" key="1">
    <source>
        <dbReference type="Pfam" id="PF01656"/>
    </source>
</evidence>
<dbReference type="Gene3D" id="3.40.50.300">
    <property type="entry name" value="P-loop containing nucleotide triphosphate hydrolases"/>
    <property type="match status" value="1"/>
</dbReference>
<dbReference type="PANTHER" id="PTHR43384:SF7">
    <property type="entry name" value="CARBON-MONOXIDE DEHYDROGENASE ACCESSORY PROTEIN"/>
    <property type="match status" value="1"/>
</dbReference>
<dbReference type="InterPro" id="IPR027417">
    <property type="entry name" value="P-loop_NTPase"/>
</dbReference>
<dbReference type="GO" id="GO:0005524">
    <property type="term" value="F:ATP binding"/>
    <property type="evidence" value="ECO:0007669"/>
    <property type="project" value="TreeGrafter"/>
</dbReference>
<dbReference type="Pfam" id="PF01656">
    <property type="entry name" value="CbiA"/>
    <property type="match status" value="1"/>
</dbReference>
<dbReference type="AlphaFoldDB" id="A0A0B7MGT6"/>